<gene>
    <name evidence="2" type="ORF">CLV42_111154</name>
</gene>
<dbReference type="AlphaFoldDB" id="A0A2P8FXI9"/>
<evidence type="ECO:0000313" key="3">
    <source>
        <dbReference type="Proteomes" id="UP000240978"/>
    </source>
</evidence>
<dbReference type="Proteomes" id="UP000240978">
    <property type="component" value="Unassembled WGS sequence"/>
</dbReference>
<evidence type="ECO:0000259" key="1">
    <source>
        <dbReference type="Pfam" id="PF20698"/>
    </source>
</evidence>
<dbReference type="InterPro" id="IPR003615">
    <property type="entry name" value="HNH_nuc"/>
</dbReference>
<name>A0A2P8FXI9_9BACT</name>
<protein>
    <submittedName>
        <fullName evidence="2">HNH endonuclease</fullName>
    </submittedName>
</protein>
<feature type="domain" description="PIN" evidence="1">
    <location>
        <begin position="941"/>
        <end position="1079"/>
    </location>
</feature>
<keyword evidence="2" id="KW-0378">Hydrolase</keyword>
<dbReference type="CDD" id="cd00085">
    <property type="entry name" value="HNHc"/>
    <property type="match status" value="1"/>
</dbReference>
<evidence type="ECO:0000313" key="2">
    <source>
        <dbReference type="EMBL" id="PSL26440.1"/>
    </source>
</evidence>
<dbReference type="Pfam" id="PF20698">
    <property type="entry name" value="PIN-TPR-GreABC"/>
    <property type="match status" value="1"/>
</dbReference>
<dbReference type="OrthoDB" id="9802901at2"/>
<organism evidence="2 3">
    <name type="scientific">Chitinophaga ginsengisoli</name>
    <dbReference type="NCBI Taxonomy" id="363837"/>
    <lineage>
        <taxon>Bacteria</taxon>
        <taxon>Pseudomonadati</taxon>
        <taxon>Bacteroidota</taxon>
        <taxon>Chitinophagia</taxon>
        <taxon>Chitinophagales</taxon>
        <taxon>Chitinophagaceae</taxon>
        <taxon>Chitinophaga</taxon>
    </lineage>
</organism>
<keyword evidence="2" id="KW-0255">Endonuclease</keyword>
<comment type="caution">
    <text evidence="2">The sequence shown here is derived from an EMBL/GenBank/DDBJ whole genome shotgun (WGS) entry which is preliminary data.</text>
</comment>
<dbReference type="InterPro" id="IPR048987">
    <property type="entry name" value="PIN-TPR-GreABC"/>
</dbReference>
<reference evidence="2 3" key="1">
    <citation type="submission" date="2018-03" db="EMBL/GenBank/DDBJ databases">
        <title>Genomic Encyclopedia of Archaeal and Bacterial Type Strains, Phase II (KMG-II): from individual species to whole genera.</title>
        <authorList>
            <person name="Goeker M."/>
        </authorList>
    </citation>
    <scope>NUCLEOTIDE SEQUENCE [LARGE SCALE GENOMIC DNA]</scope>
    <source>
        <strain evidence="2 3">DSM 18107</strain>
    </source>
</reference>
<dbReference type="SMART" id="SM00028">
    <property type="entry name" value="TPR"/>
    <property type="match status" value="2"/>
</dbReference>
<keyword evidence="2" id="KW-0540">Nuclease</keyword>
<dbReference type="InterPro" id="IPR011990">
    <property type="entry name" value="TPR-like_helical_dom_sf"/>
</dbReference>
<dbReference type="Gene3D" id="1.10.30.50">
    <property type="match status" value="1"/>
</dbReference>
<keyword evidence="3" id="KW-1185">Reference proteome</keyword>
<dbReference type="SUPFAM" id="SSF48452">
    <property type="entry name" value="TPR-like"/>
    <property type="match status" value="3"/>
</dbReference>
<dbReference type="EMBL" id="PYGK01000011">
    <property type="protein sequence ID" value="PSL26440.1"/>
    <property type="molecule type" value="Genomic_DNA"/>
</dbReference>
<proteinExistence type="predicted"/>
<dbReference type="GO" id="GO:0004519">
    <property type="term" value="F:endonuclease activity"/>
    <property type="evidence" value="ECO:0007669"/>
    <property type="project" value="UniProtKB-KW"/>
</dbReference>
<dbReference type="InterPro" id="IPR019734">
    <property type="entry name" value="TPR_rpt"/>
</dbReference>
<dbReference type="Gene3D" id="1.25.40.10">
    <property type="entry name" value="Tetratricopeptide repeat domain"/>
    <property type="match status" value="2"/>
</dbReference>
<sequence length="1234" mass="140178">MSKTKISHIDRWAIWLGHNRKCCYCGDMLELNNVHIDHVIPESYTQRPELVNILKDLELNPDYDLNSPENLVPVHSHCNLQKGDLIYKSSSIRHYHEVAKSKYPAISKLINDFRQKAQTDTQKAKVLGSIEKGIVEPEAVWSVLRGTGFAPEDLLDVSDIIDDLAQLMKTHNYSQAIAALEQVKKNRWRQLSDQARYKLTLNYGIAYFNLDEKLLGAEYFIELQNYASKDDAAALGFIALGYAIKEDFTNAAALAEKSLTIDPENQNAALALVFIHKGNITPATLDQLIPVALQKIPVVGINIGLALDKRKYLAEAFRIYQDLDNSYEQIDIVKCEILSQLANNRILTLSLKGAHWLGQFNQEDKDLLLYALEKFNGALEIIKNTEYAASKWYLLTNRGVVKRALQDKAGAIADFNASLQLRKSFLTYRHLFNLCQEDKGKAEELIAEMEGLFLTDQERQQLLISKAQLALQHRQISDELISAFTVELESITSAEERLFWLNILVELLLARKLVDNAMIFATQMIEDEFGASSGHVIRAKIYHLNKDSKEKIIQELDAANSKLGTTADIITVVDIADMLMLYKDYQKAIAVLLPHTDIHQCSELTRKLLKAYFGAGNHKRCIEIAEPLLAEDENNTFLIEYLVQIYDAAGLYRKAIELLEKQLSEGADERQIRVNLALLHTKVEEFESALKLVENIVDFKGIPLSFQFLIVDIFEKSGNYAKASSLALQIRNDKYNDGEAHHYYCNYMFKRRRKAEMEPKPAVIGLNTFFKIDTDDAKTIEKVIVAQASRHNEIDPSSGLYQKVLGKELGDTIVFGGDDYKVINILSIEAHALQDSLAQIEIFYGDQSPIKSFKVRPDSGGDLLHQMRKAITPFLEEAKRLEDFYKEGITTIGCNATILGMSPYKYWQKLTRTPEPGIYSLDDNETIRASVTSFKEGASMVIDLTALLSLFYIDGLKLLELFSSQMYISSLTVAHIEAEIAELAELKTGQFVSHTEEVNGKVVTTFEEQAELESRYQSMHELLEVIKRRCDIISPEISEDFFNDRERNRTLGASFNATARIAKDKNAILYADDQVFKVLIRNEQVVSCMSTLVLLELLTNDSKMSLAENRDYLYRLALLNYREVPMSADILYKIVVHNSRLLTRQVMNSLDMLSSLYCDTPNVLGILIEFLYMLYSTNRVIGPRTDIAEYAVAKAFSGRNVAKMKEALLFNLKRKFSVLPLEYNELKRVINKFF</sequence>
<accession>A0A2P8FXI9</accession>